<dbReference type="EMBL" id="KV429032">
    <property type="protein sequence ID" value="KZT74852.1"/>
    <property type="molecule type" value="Genomic_DNA"/>
</dbReference>
<keyword evidence="2" id="KW-1185">Reference proteome</keyword>
<sequence>MQLTFSPALGEIVPLVVRPGKPDALQETYFKATFDSIASYEHARSHGVRVEVWTDLPVEGRVRGEWAAVPFTFHEARSEEYGQARKVLSLPSFVDDSASEGLAVYAKLPVRLGHYHDGHQFSFTYRIVHASGDIRWLGAFGQNGTLVIDHKPLPEALGITLGEGWQFQEDGVAVLKGRPTNTQEVGKLLDSRACWPMFSRTCETQSCVALVLAPRPRRHAIMPNPPLVAIATFISVFVSLMTPDSSH</sequence>
<name>A0A165UFY1_9APHY</name>
<accession>A0A165UFY1</accession>
<proteinExistence type="predicted"/>
<organism evidence="1 2">
    <name type="scientific">Daedalea quercina L-15889</name>
    <dbReference type="NCBI Taxonomy" id="1314783"/>
    <lineage>
        <taxon>Eukaryota</taxon>
        <taxon>Fungi</taxon>
        <taxon>Dikarya</taxon>
        <taxon>Basidiomycota</taxon>
        <taxon>Agaricomycotina</taxon>
        <taxon>Agaricomycetes</taxon>
        <taxon>Polyporales</taxon>
        <taxon>Fomitopsis</taxon>
    </lineage>
</organism>
<reference evidence="1 2" key="1">
    <citation type="journal article" date="2016" name="Mol. Biol. Evol.">
        <title>Comparative Genomics of Early-Diverging Mushroom-Forming Fungi Provides Insights into the Origins of Lignocellulose Decay Capabilities.</title>
        <authorList>
            <person name="Nagy L.G."/>
            <person name="Riley R."/>
            <person name="Tritt A."/>
            <person name="Adam C."/>
            <person name="Daum C."/>
            <person name="Floudas D."/>
            <person name="Sun H."/>
            <person name="Yadav J.S."/>
            <person name="Pangilinan J."/>
            <person name="Larsson K.H."/>
            <person name="Matsuura K."/>
            <person name="Barry K."/>
            <person name="Labutti K."/>
            <person name="Kuo R."/>
            <person name="Ohm R.A."/>
            <person name="Bhattacharya S.S."/>
            <person name="Shirouzu T."/>
            <person name="Yoshinaga Y."/>
            <person name="Martin F.M."/>
            <person name="Grigoriev I.V."/>
            <person name="Hibbett D.S."/>
        </authorList>
    </citation>
    <scope>NUCLEOTIDE SEQUENCE [LARGE SCALE GENOMIC DNA]</scope>
    <source>
        <strain evidence="1 2">L-15889</strain>
    </source>
</reference>
<dbReference type="Proteomes" id="UP000076727">
    <property type="component" value="Unassembled WGS sequence"/>
</dbReference>
<evidence type="ECO:0000313" key="2">
    <source>
        <dbReference type="Proteomes" id="UP000076727"/>
    </source>
</evidence>
<dbReference type="OrthoDB" id="3178019at2759"/>
<evidence type="ECO:0000313" key="1">
    <source>
        <dbReference type="EMBL" id="KZT74852.1"/>
    </source>
</evidence>
<dbReference type="AlphaFoldDB" id="A0A165UFY1"/>
<protein>
    <submittedName>
        <fullName evidence="1">Uncharacterized protein</fullName>
    </submittedName>
</protein>
<gene>
    <name evidence="1" type="ORF">DAEQUDRAFT_9694</name>
</gene>